<organism evidence="3 4">
    <name type="scientific">Hymenoscyphus fraxineus</name>
    <dbReference type="NCBI Taxonomy" id="746836"/>
    <lineage>
        <taxon>Eukaryota</taxon>
        <taxon>Fungi</taxon>
        <taxon>Dikarya</taxon>
        <taxon>Ascomycota</taxon>
        <taxon>Pezizomycotina</taxon>
        <taxon>Leotiomycetes</taxon>
        <taxon>Helotiales</taxon>
        <taxon>Helotiaceae</taxon>
        <taxon>Hymenoscyphus</taxon>
    </lineage>
</organism>
<feature type="compositionally biased region" description="Basic and acidic residues" evidence="1">
    <location>
        <begin position="237"/>
        <end position="255"/>
    </location>
</feature>
<feature type="domain" description="Myb-like" evidence="2">
    <location>
        <begin position="28"/>
        <end position="99"/>
    </location>
</feature>
<sequence length="386" mass="45382">METPRRSRLPARHYSPSQSPTRARVPAWTEEEIAVLVEALIEEKESRQEDDPMAKHLQSYPILPHVDHQVISAWQKVASKFKDRKKTPRQCSVKWLKVKGEFEEVMFLREFAGSVWDEEEGTVGLFVRDWLFIMKTNVELMKWKTLSFPWFDAVLYLQDRSLKPGRSYINYLEGKIYRDCQSDSDEGPDSCVQALVCKKRGGIYSNFDTPRSKFGHVREEPFKTCWIGLLAEFPELSDRNHDEPETPAQEEKENGAKANYLNWIETRRRTKNQSKWQYHEPADSEPSAVQQRAMIRIRDEEILTEMGVLAMTQRFLACETDRMARDYLYWCGKEGDVKREKWIKKQLLVRAPWGTQLPRRYFTDGGTKRRFIWEPIPRARRVGAAP</sequence>
<feature type="region of interest" description="Disordered" evidence="1">
    <location>
        <begin position="237"/>
        <end position="256"/>
    </location>
</feature>
<evidence type="ECO:0000259" key="2">
    <source>
        <dbReference type="PROSITE" id="PS50090"/>
    </source>
</evidence>
<feature type="region of interest" description="Disordered" evidence="1">
    <location>
        <begin position="1"/>
        <end position="25"/>
    </location>
</feature>
<dbReference type="Gene3D" id="1.10.10.60">
    <property type="entry name" value="Homeodomain-like"/>
    <property type="match status" value="1"/>
</dbReference>
<dbReference type="AlphaFoldDB" id="A0A9N9KSL3"/>
<accession>A0A9N9KSL3</accession>
<feature type="compositionally biased region" description="Basic residues" evidence="1">
    <location>
        <begin position="1"/>
        <end position="11"/>
    </location>
</feature>
<gene>
    <name evidence="3" type="ORF">HYFRA_00008978</name>
</gene>
<reference evidence="3" key="1">
    <citation type="submission" date="2021-07" db="EMBL/GenBank/DDBJ databases">
        <authorList>
            <person name="Durling M."/>
        </authorList>
    </citation>
    <scope>NUCLEOTIDE SEQUENCE</scope>
</reference>
<evidence type="ECO:0000313" key="4">
    <source>
        <dbReference type="Proteomes" id="UP000696280"/>
    </source>
</evidence>
<evidence type="ECO:0000256" key="1">
    <source>
        <dbReference type="SAM" id="MobiDB-lite"/>
    </source>
</evidence>
<dbReference type="InterPro" id="IPR001005">
    <property type="entry name" value="SANT/Myb"/>
</dbReference>
<name>A0A9N9KSL3_9HELO</name>
<dbReference type="SMART" id="SM00717">
    <property type="entry name" value="SANT"/>
    <property type="match status" value="1"/>
</dbReference>
<keyword evidence="4" id="KW-1185">Reference proteome</keyword>
<protein>
    <recommendedName>
        <fullName evidence="2">Myb-like domain-containing protein</fullName>
    </recommendedName>
</protein>
<dbReference type="Proteomes" id="UP000696280">
    <property type="component" value="Unassembled WGS sequence"/>
</dbReference>
<comment type="caution">
    <text evidence="3">The sequence shown here is derived from an EMBL/GenBank/DDBJ whole genome shotgun (WGS) entry which is preliminary data.</text>
</comment>
<dbReference type="EMBL" id="CAJVRL010000047">
    <property type="protein sequence ID" value="CAG8952734.1"/>
    <property type="molecule type" value="Genomic_DNA"/>
</dbReference>
<proteinExistence type="predicted"/>
<dbReference type="PROSITE" id="PS50090">
    <property type="entry name" value="MYB_LIKE"/>
    <property type="match status" value="1"/>
</dbReference>
<evidence type="ECO:0000313" key="3">
    <source>
        <dbReference type="EMBL" id="CAG8952734.1"/>
    </source>
</evidence>